<feature type="region of interest" description="Disordered" evidence="6">
    <location>
        <begin position="456"/>
        <end position="522"/>
    </location>
</feature>
<dbReference type="Gene3D" id="1.20.120.1630">
    <property type="match status" value="1"/>
</dbReference>
<keyword evidence="2 5" id="KW-0812">Transmembrane</keyword>
<gene>
    <name evidence="7" type="ORF">CVT24_000584</name>
</gene>
<feature type="compositionally biased region" description="Low complexity" evidence="6">
    <location>
        <begin position="659"/>
        <end position="690"/>
    </location>
</feature>
<keyword evidence="8" id="KW-1185">Reference proteome</keyword>
<dbReference type="GO" id="GO:0032259">
    <property type="term" value="P:methylation"/>
    <property type="evidence" value="ECO:0007669"/>
    <property type="project" value="UniProtKB-KW"/>
</dbReference>
<evidence type="ECO:0000256" key="5">
    <source>
        <dbReference type="RuleBase" id="RU362022"/>
    </source>
</evidence>
<dbReference type="PANTHER" id="PTHR12714:SF9">
    <property type="entry name" value="PROTEIN-S-ISOPRENYLCYSTEINE O-METHYLTRANSFERASE"/>
    <property type="match status" value="1"/>
</dbReference>
<organism evidence="7 8">
    <name type="scientific">Panaeolus cyanescens</name>
    <dbReference type="NCBI Taxonomy" id="181874"/>
    <lineage>
        <taxon>Eukaryota</taxon>
        <taxon>Fungi</taxon>
        <taxon>Dikarya</taxon>
        <taxon>Basidiomycota</taxon>
        <taxon>Agaricomycotina</taxon>
        <taxon>Agaricomycetes</taxon>
        <taxon>Agaricomycetidae</taxon>
        <taxon>Agaricales</taxon>
        <taxon>Agaricineae</taxon>
        <taxon>Galeropsidaceae</taxon>
        <taxon>Panaeolus</taxon>
    </lineage>
</organism>
<feature type="compositionally biased region" description="Polar residues" evidence="6">
    <location>
        <begin position="457"/>
        <end position="470"/>
    </location>
</feature>
<feature type="compositionally biased region" description="Polar residues" evidence="6">
    <location>
        <begin position="562"/>
        <end position="576"/>
    </location>
</feature>
<comment type="subcellular location">
    <subcellularLocation>
        <location evidence="5">Endoplasmic reticulum membrane</location>
        <topology evidence="5">Multi-pass membrane protein</topology>
    </subcellularLocation>
    <subcellularLocation>
        <location evidence="1">Membrane</location>
        <topology evidence="1">Multi-pass membrane protein</topology>
    </subcellularLocation>
</comment>
<dbReference type="PANTHER" id="PTHR12714">
    <property type="entry name" value="PROTEIN-S ISOPRENYLCYSTEINE O-METHYLTRANSFERASE"/>
    <property type="match status" value="1"/>
</dbReference>
<feature type="compositionally biased region" description="Basic and acidic residues" evidence="6">
    <location>
        <begin position="477"/>
        <end position="492"/>
    </location>
</feature>
<evidence type="ECO:0000313" key="7">
    <source>
        <dbReference type="EMBL" id="PPR01003.1"/>
    </source>
</evidence>
<feature type="region of interest" description="Disordered" evidence="6">
    <location>
        <begin position="271"/>
        <end position="312"/>
    </location>
</feature>
<keyword evidence="4 5" id="KW-0472">Membrane</keyword>
<sequence>MDLQIPPPPIFHALWEQYAELDLTSVVYLITAISVHISLSPPNPPIKFDECCDEPKKTNTLFERFVQYITFCSKSMIWLAAFCEAYIRLSDRLLLNDPSLRSYAIHPCVAVGGGLTLVAAILRIWCFKSLGPFFTFEITIRPKHELITTGPYAWVRHPSYTGVYLTLIGATLVFAAPTTWISQHAVKTPLDMDFSDVSMDDIQTDSDKSLDSWKEMESVVIWKSSQSADPIINKLMTSVALEAQPQVASNSRAWQKSASLEMIPSFASPMQANTTTSFPLAPNIDSSSRPSSSRPQFRPRNSGDRVISRTSSEQTISALTDAVPSILDLMKGVSDTLNQSVGITTRSVAGPSSNRVARNRARERRPAERRGPAAYNGALRMPSIGRAINADGRLPSAAVKGKGRAVDVGNSMEGVEYLARAGPSSNGKRAAFAMDDNDSMINVDNDQRMQRPDISSEAITSFPRTSSQTQMPPPMELPRKHPPADQTSRNHDMAFAAHPPVLPPTQHKPVFGSVKAEDKSLRQSPIPKLHPLLQKPAPLTNQGISSSNSVSYLDKRVSNTNLSRGVANSRSSNNEISPPSSTPALSSTPSSRPPVLGMRRTHTLPLRGSATANQKGGFSTRPKAFKPPLLSSQASASNYSSQTNTLPRDSQHEKPRTFTPSPSSGSSNSSSLSGQTQSSSNSSGAISTPSTFPLPATQNSKSEIHSKKIPQDGFIVHPIPKTPPLPEPTDGDPDSSFGNMSFDLDALEETMKLYD</sequence>
<feature type="compositionally biased region" description="Low complexity" evidence="6">
    <location>
        <begin position="629"/>
        <end position="645"/>
    </location>
</feature>
<protein>
    <recommendedName>
        <fullName evidence="5">Protein-S-isoprenylcysteine O-methyltransferase</fullName>
        <ecNumber evidence="5">2.1.1.100</ecNumber>
    </recommendedName>
</protein>
<comment type="similarity">
    <text evidence="5">Belongs to the class VI-like SAM-binding methyltransferase superfamily. Isoprenylcysteine carboxyl methyltransferase family.</text>
</comment>
<proteinExistence type="inferred from homology"/>
<feature type="compositionally biased region" description="Low complexity" evidence="6">
    <location>
        <begin position="286"/>
        <end position="300"/>
    </location>
</feature>
<keyword evidence="5" id="KW-0489">Methyltransferase</keyword>
<evidence type="ECO:0000256" key="3">
    <source>
        <dbReference type="ARBA" id="ARBA00022989"/>
    </source>
</evidence>
<dbReference type="AlphaFoldDB" id="A0A409YDB4"/>
<feature type="transmembrane region" description="Helical" evidence="5">
    <location>
        <begin position="104"/>
        <end position="125"/>
    </location>
</feature>
<evidence type="ECO:0000256" key="4">
    <source>
        <dbReference type="ARBA" id="ARBA00023136"/>
    </source>
</evidence>
<accession>A0A409YDB4</accession>
<dbReference type="EMBL" id="NHTK01001278">
    <property type="protein sequence ID" value="PPR01003.1"/>
    <property type="molecule type" value="Genomic_DNA"/>
</dbReference>
<comment type="catalytic activity">
    <reaction evidence="5">
        <text>[protein]-C-terminal S-[(2E,6E)-farnesyl]-L-cysteine + S-adenosyl-L-methionine = [protein]-C-terminal S-[(2E,6E)-farnesyl]-L-cysteine methyl ester + S-adenosyl-L-homocysteine</text>
        <dbReference type="Rhea" id="RHEA:21672"/>
        <dbReference type="Rhea" id="RHEA-COMP:12125"/>
        <dbReference type="Rhea" id="RHEA-COMP:12126"/>
        <dbReference type="ChEBI" id="CHEBI:57856"/>
        <dbReference type="ChEBI" id="CHEBI:59789"/>
        <dbReference type="ChEBI" id="CHEBI:90510"/>
        <dbReference type="ChEBI" id="CHEBI:90511"/>
        <dbReference type="EC" id="2.1.1.100"/>
    </reaction>
</comment>
<feature type="compositionally biased region" description="Low complexity" evidence="6">
    <location>
        <begin position="577"/>
        <end position="594"/>
    </location>
</feature>
<dbReference type="Proteomes" id="UP000284842">
    <property type="component" value="Unassembled WGS sequence"/>
</dbReference>
<dbReference type="GO" id="GO:0004671">
    <property type="term" value="F:protein C-terminal S-isoprenylcysteine carboxyl O-methyltransferase activity"/>
    <property type="evidence" value="ECO:0007669"/>
    <property type="project" value="UniProtKB-EC"/>
</dbReference>
<keyword evidence="3 5" id="KW-1133">Transmembrane helix</keyword>
<evidence type="ECO:0000313" key="8">
    <source>
        <dbReference type="Proteomes" id="UP000284842"/>
    </source>
</evidence>
<evidence type="ECO:0000256" key="6">
    <source>
        <dbReference type="SAM" id="MobiDB-lite"/>
    </source>
</evidence>
<keyword evidence="5" id="KW-0949">S-adenosyl-L-methionine</keyword>
<keyword evidence="5" id="KW-0256">Endoplasmic reticulum</keyword>
<dbReference type="Pfam" id="PF04140">
    <property type="entry name" value="ICMT"/>
    <property type="match status" value="1"/>
</dbReference>
<name>A0A409YDB4_9AGAR</name>
<dbReference type="STRING" id="181874.A0A409YDB4"/>
<evidence type="ECO:0000256" key="2">
    <source>
        <dbReference type="ARBA" id="ARBA00022692"/>
    </source>
</evidence>
<dbReference type="EC" id="2.1.1.100" evidence="5"/>
<keyword evidence="5" id="KW-0808">Transferase</keyword>
<dbReference type="OrthoDB" id="422086at2759"/>
<feature type="region of interest" description="Disordered" evidence="6">
    <location>
        <begin position="345"/>
        <end position="371"/>
    </location>
</feature>
<dbReference type="InterPro" id="IPR007269">
    <property type="entry name" value="ICMT_MeTrfase"/>
</dbReference>
<comment type="caution">
    <text evidence="7">The sequence shown here is derived from an EMBL/GenBank/DDBJ whole genome shotgun (WGS) entry which is preliminary data.</text>
</comment>
<dbReference type="InParanoid" id="A0A409YDB4"/>
<evidence type="ECO:0000256" key="1">
    <source>
        <dbReference type="ARBA" id="ARBA00004141"/>
    </source>
</evidence>
<dbReference type="GO" id="GO:0005789">
    <property type="term" value="C:endoplasmic reticulum membrane"/>
    <property type="evidence" value="ECO:0007669"/>
    <property type="project" value="UniProtKB-SubCell"/>
</dbReference>
<feature type="region of interest" description="Disordered" evidence="6">
    <location>
        <begin position="562"/>
        <end position="743"/>
    </location>
</feature>
<reference evidence="7 8" key="1">
    <citation type="journal article" date="2018" name="Evol. Lett.">
        <title>Horizontal gene cluster transfer increased hallucinogenic mushroom diversity.</title>
        <authorList>
            <person name="Reynolds H.T."/>
            <person name="Vijayakumar V."/>
            <person name="Gluck-Thaler E."/>
            <person name="Korotkin H.B."/>
            <person name="Matheny P.B."/>
            <person name="Slot J.C."/>
        </authorList>
    </citation>
    <scope>NUCLEOTIDE SEQUENCE [LARGE SCALE GENOMIC DNA]</scope>
    <source>
        <strain evidence="7 8">2629</strain>
    </source>
</reference>
<comment type="caution">
    <text evidence="5">Lacks conserved residue(s) required for the propagation of feature annotation.</text>
</comment>